<name>A0A6N6W5A1_9BURK</name>
<dbReference type="RefSeq" id="WP_154565694.1">
    <property type="nucleotide sequence ID" value="NZ_JAMXWG010000051.1"/>
</dbReference>
<evidence type="ECO:0000313" key="2">
    <source>
        <dbReference type="Proteomes" id="UP000463700"/>
    </source>
</evidence>
<protein>
    <recommendedName>
        <fullName evidence="3">DUF1010 domain-containing protein</fullName>
    </recommendedName>
</protein>
<sequence length="86" mass="9281">MLRFKRLFSRCLFSGLTIDRLGDALHSVAFLLVATAFSGSLRIFRPLAAPVAARCATSSLVVFPVAFPGFFRNLVAQSHSTANHAA</sequence>
<dbReference type="AlphaFoldDB" id="A0A6N6W5A1"/>
<dbReference type="Proteomes" id="UP000463700">
    <property type="component" value="Unassembled WGS sequence"/>
</dbReference>
<comment type="caution">
    <text evidence="1">The sequence shown here is derived from an EMBL/GenBank/DDBJ whole genome shotgun (WGS) entry which is preliminary data.</text>
</comment>
<proteinExistence type="predicted"/>
<evidence type="ECO:0008006" key="3">
    <source>
        <dbReference type="Google" id="ProtNLM"/>
    </source>
</evidence>
<gene>
    <name evidence="1" type="ORF">FSO04_32550</name>
</gene>
<accession>A0A6N6W5A1</accession>
<reference evidence="1 2" key="1">
    <citation type="journal article" date="2020" name="Int. J. Syst. Evol. Microbiol.">
        <title>Paraburkholderia madseniana sp. nov., a phenolic acid-degrading bacterium isolated from acidic forest soil.</title>
        <authorList>
            <person name="Wilhelm R.C."/>
            <person name="Murphy S.J.L."/>
            <person name="Feriancek N.M."/>
            <person name="Karasz D.C."/>
            <person name="DeRito C.M."/>
            <person name="Newman J.D."/>
            <person name="Buckley D.H."/>
        </authorList>
    </citation>
    <scope>NUCLEOTIDE SEQUENCE [LARGE SCALE GENOMIC DNA]</scope>
    <source>
        <strain evidence="1 2">RP11</strain>
    </source>
</reference>
<evidence type="ECO:0000313" key="1">
    <source>
        <dbReference type="EMBL" id="KAE8755792.1"/>
    </source>
</evidence>
<organism evidence="1 2">
    <name type="scientific">Paraburkholderia madseniana</name>
    <dbReference type="NCBI Taxonomy" id="2599607"/>
    <lineage>
        <taxon>Bacteria</taxon>
        <taxon>Pseudomonadati</taxon>
        <taxon>Pseudomonadota</taxon>
        <taxon>Betaproteobacteria</taxon>
        <taxon>Burkholderiales</taxon>
        <taxon>Burkholderiaceae</taxon>
        <taxon>Paraburkholderia</taxon>
    </lineage>
</organism>
<dbReference type="EMBL" id="VOSW01000079">
    <property type="protein sequence ID" value="KAE8755792.1"/>
    <property type="molecule type" value="Genomic_DNA"/>
</dbReference>